<proteinExistence type="predicted"/>
<keyword evidence="2" id="KW-1185">Reference proteome</keyword>
<comment type="caution">
    <text evidence="1">The sequence shown here is derived from an EMBL/GenBank/DDBJ whole genome shotgun (WGS) entry which is preliminary data.</text>
</comment>
<dbReference type="EMBL" id="LXQA010385166">
    <property type="protein sequence ID" value="MCI48325.1"/>
    <property type="molecule type" value="Genomic_DNA"/>
</dbReference>
<feature type="non-terminal residue" evidence="1">
    <location>
        <position position="32"/>
    </location>
</feature>
<accession>A0A392SK38</accession>
<organism evidence="1 2">
    <name type="scientific">Trifolium medium</name>
    <dbReference type="NCBI Taxonomy" id="97028"/>
    <lineage>
        <taxon>Eukaryota</taxon>
        <taxon>Viridiplantae</taxon>
        <taxon>Streptophyta</taxon>
        <taxon>Embryophyta</taxon>
        <taxon>Tracheophyta</taxon>
        <taxon>Spermatophyta</taxon>
        <taxon>Magnoliopsida</taxon>
        <taxon>eudicotyledons</taxon>
        <taxon>Gunneridae</taxon>
        <taxon>Pentapetalae</taxon>
        <taxon>rosids</taxon>
        <taxon>fabids</taxon>
        <taxon>Fabales</taxon>
        <taxon>Fabaceae</taxon>
        <taxon>Papilionoideae</taxon>
        <taxon>50 kb inversion clade</taxon>
        <taxon>NPAAA clade</taxon>
        <taxon>Hologalegina</taxon>
        <taxon>IRL clade</taxon>
        <taxon>Trifolieae</taxon>
        <taxon>Trifolium</taxon>
    </lineage>
</organism>
<evidence type="ECO:0000313" key="2">
    <source>
        <dbReference type="Proteomes" id="UP000265520"/>
    </source>
</evidence>
<dbReference type="AlphaFoldDB" id="A0A392SK38"/>
<sequence>MSTAYHPEFDGQTEVVNRCQETYLTRDMLTGA</sequence>
<evidence type="ECO:0000313" key="1">
    <source>
        <dbReference type="EMBL" id="MCI48325.1"/>
    </source>
</evidence>
<dbReference type="Proteomes" id="UP000265520">
    <property type="component" value="Unassembled WGS sequence"/>
</dbReference>
<reference evidence="1 2" key="1">
    <citation type="journal article" date="2018" name="Front. Plant Sci.">
        <title>Red Clover (Trifolium pratense) and Zigzag Clover (T. medium) - A Picture of Genomic Similarities and Differences.</title>
        <authorList>
            <person name="Dluhosova J."/>
            <person name="Istvanek J."/>
            <person name="Nedelnik J."/>
            <person name="Repkova J."/>
        </authorList>
    </citation>
    <scope>NUCLEOTIDE SEQUENCE [LARGE SCALE GENOMIC DNA]</scope>
    <source>
        <strain evidence="2">cv. 10/8</strain>
        <tissue evidence="1">Leaf</tissue>
    </source>
</reference>
<name>A0A392SK38_9FABA</name>
<protein>
    <submittedName>
        <fullName evidence="1">Uncharacterized protein</fullName>
    </submittedName>
</protein>